<dbReference type="InterPro" id="IPR011701">
    <property type="entry name" value="MFS"/>
</dbReference>
<gene>
    <name evidence="12" type="ORF">AAG570_008167</name>
</gene>
<dbReference type="Proteomes" id="UP001558652">
    <property type="component" value="Unassembled WGS sequence"/>
</dbReference>
<keyword evidence="13" id="KW-1185">Reference proteome</keyword>
<dbReference type="GO" id="GO:0016020">
    <property type="term" value="C:membrane"/>
    <property type="evidence" value="ECO:0007669"/>
    <property type="project" value="UniProtKB-SubCell"/>
</dbReference>
<feature type="transmembrane region" description="Helical" evidence="10">
    <location>
        <begin position="177"/>
        <end position="198"/>
    </location>
</feature>
<feature type="transmembrane region" description="Helical" evidence="10">
    <location>
        <begin position="385"/>
        <end position="404"/>
    </location>
</feature>
<evidence type="ECO:0000256" key="1">
    <source>
        <dbReference type="ARBA" id="ARBA00004141"/>
    </source>
</evidence>
<evidence type="ECO:0000256" key="3">
    <source>
        <dbReference type="ARBA" id="ARBA00022448"/>
    </source>
</evidence>
<dbReference type="PANTHER" id="PTHR43184:SF12">
    <property type="entry name" value="SUGAR PHOSPHATE EXCHANGER 3"/>
    <property type="match status" value="1"/>
</dbReference>
<proteinExistence type="inferred from homology"/>
<dbReference type="InterPro" id="IPR036259">
    <property type="entry name" value="MFS_trans_sf"/>
</dbReference>
<feature type="transmembrane region" description="Helical" evidence="10">
    <location>
        <begin position="54"/>
        <end position="77"/>
    </location>
</feature>
<evidence type="ECO:0000256" key="4">
    <source>
        <dbReference type="ARBA" id="ARBA00022597"/>
    </source>
</evidence>
<keyword evidence="4" id="KW-0762">Sugar transport</keyword>
<keyword evidence="5 10" id="KW-0812">Transmembrane</keyword>
<evidence type="ECO:0000313" key="13">
    <source>
        <dbReference type="Proteomes" id="UP001558652"/>
    </source>
</evidence>
<dbReference type="AlphaFoldDB" id="A0ABD0YB11"/>
<evidence type="ECO:0000256" key="7">
    <source>
        <dbReference type="ARBA" id="ARBA00023136"/>
    </source>
</evidence>
<organism evidence="12 13">
    <name type="scientific">Ranatra chinensis</name>
    <dbReference type="NCBI Taxonomy" id="642074"/>
    <lineage>
        <taxon>Eukaryota</taxon>
        <taxon>Metazoa</taxon>
        <taxon>Ecdysozoa</taxon>
        <taxon>Arthropoda</taxon>
        <taxon>Hexapoda</taxon>
        <taxon>Insecta</taxon>
        <taxon>Pterygota</taxon>
        <taxon>Neoptera</taxon>
        <taxon>Paraneoptera</taxon>
        <taxon>Hemiptera</taxon>
        <taxon>Heteroptera</taxon>
        <taxon>Panheteroptera</taxon>
        <taxon>Nepomorpha</taxon>
        <taxon>Nepidae</taxon>
        <taxon>Ranatrinae</taxon>
        <taxon>Ranatra</taxon>
    </lineage>
</organism>
<feature type="transmembrane region" description="Helical" evidence="10">
    <location>
        <begin position="84"/>
        <end position="106"/>
    </location>
</feature>
<dbReference type="PIRSF" id="PIRSF002808">
    <property type="entry name" value="Hexose_phosphate_transp"/>
    <property type="match status" value="1"/>
</dbReference>
<name>A0ABD0YB11_9HEMI</name>
<dbReference type="PROSITE" id="PS50850">
    <property type="entry name" value="MFS"/>
    <property type="match status" value="1"/>
</dbReference>
<dbReference type="Gene3D" id="1.20.1250.20">
    <property type="entry name" value="MFS general substrate transporter like domains"/>
    <property type="match status" value="2"/>
</dbReference>
<dbReference type="InterPro" id="IPR020846">
    <property type="entry name" value="MFS_dom"/>
</dbReference>
<dbReference type="EMBL" id="JBFDAA010000023">
    <property type="protein sequence ID" value="KAL1110089.1"/>
    <property type="molecule type" value="Genomic_DNA"/>
</dbReference>
<reference evidence="12 13" key="1">
    <citation type="submission" date="2024-07" db="EMBL/GenBank/DDBJ databases">
        <title>Chromosome-level genome assembly of the water stick insect Ranatra chinensis (Heteroptera: Nepidae).</title>
        <authorList>
            <person name="Liu X."/>
        </authorList>
    </citation>
    <scope>NUCLEOTIDE SEQUENCE [LARGE SCALE GENOMIC DNA]</scope>
    <source>
        <strain evidence="12">Cailab_2021Rc</strain>
        <tissue evidence="12">Muscle</tissue>
    </source>
</reference>
<sequence>MSYHASRKPISVVKTYLNHNCTDLIPPPGVIINDSNRETWCDWVPFDGPDASTLLGYLDSAFLFAYAVAMFFSGFVADRISLRYFLAMGMITSGISCYLFGIARYYNIHLLSYFIIVQIFGGIVQTTGWPGVVAVMGNWYGKEKRGLLFGLWNSHTSLGNIVGGLIAGRFLNIDWGLSFIIPGVLIAAVGLVDFLFLVDTPEDVGCILQEVSQQPCNTGVFEYSVCLFFSKLVSYTCLYWLPSYIKSSTSLGATLSSYIATIFDVGGIIGGLIAGYITDSTGLSATTCFVMLVISIPLLLLYNLFGAIDVSVNIVMLIILGIFVNGPYALITTAVSADLGTHESLSGNSKALATVSAIIDGTGSIGAAVGPLLAGIFSAAGWRKVFYLLMLSDVLALLVSFTNLKVF</sequence>
<comment type="caution">
    <text evidence="12">The sequence shown here is derived from an EMBL/GenBank/DDBJ whole genome shotgun (WGS) entry which is preliminary data.</text>
</comment>
<comment type="similarity">
    <text evidence="2">Belongs to the major facilitator superfamily. Organophosphate:Pi antiporter (OPA) (TC 2.A.1.4) family.</text>
</comment>
<dbReference type="Pfam" id="PF07690">
    <property type="entry name" value="MFS_1"/>
    <property type="match status" value="1"/>
</dbReference>
<evidence type="ECO:0000256" key="9">
    <source>
        <dbReference type="ARBA" id="ARBA00042039"/>
    </source>
</evidence>
<feature type="transmembrane region" description="Helical" evidence="10">
    <location>
        <begin position="283"/>
        <end position="305"/>
    </location>
</feature>
<keyword evidence="3" id="KW-0813">Transport</keyword>
<evidence type="ECO:0000259" key="11">
    <source>
        <dbReference type="PROSITE" id="PS50850"/>
    </source>
</evidence>
<evidence type="ECO:0000256" key="2">
    <source>
        <dbReference type="ARBA" id="ARBA00009598"/>
    </source>
</evidence>
<feature type="transmembrane region" description="Helical" evidence="10">
    <location>
        <begin position="351"/>
        <end position="373"/>
    </location>
</feature>
<evidence type="ECO:0000256" key="10">
    <source>
        <dbReference type="SAM" id="Phobius"/>
    </source>
</evidence>
<evidence type="ECO:0000256" key="6">
    <source>
        <dbReference type="ARBA" id="ARBA00022989"/>
    </source>
</evidence>
<dbReference type="PANTHER" id="PTHR43184">
    <property type="entry name" value="MAJOR FACILITATOR SUPERFAMILY TRANSPORTER 16, ISOFORM B"/>
    <property type="match status" value="1"/>
</dbReference>
<feature type="transmembrane region" description="Helical" evidence="10">
    <location>
        <begin position="312"/>
        <end position="331"/>
    </location>
</feature>
<dbReference type="InterPro" id="IPR000849">
    <property type="entry name" value="Sugar_P_transporter"/>
</dbReference>
<feature type="transmembrane region" description="Helical" evidence="10">
    <location>
        <begin position="112"/>
        <end position="135"/>
    </location>
</feature>
<feature type="transmembrane region" description="Helical" evidence="10">
    <location>
        <begin position="147"/>
        <end position="171"/>
    </location>
</feature>
<evidence type="ECO:0000256" key="8">
    <source>
        <dbReference type="ARBA" id="ARBA00041091"/>
    </source>
</evidence>
<feature type="domain" description="Major facilitator superfamily (MFS) profile" evidence="11">
    <location>
        <begin position="1"/>
        <end position="407"/>
    </location>
</feature>
<protein>
    <recommendedName>
        <fullName evidence="8">Sugar phosphate exchanger 3</fullName>
    </recommendedName>
    <alternativeName>
        <fullName evidence="9">Solute carrier family 37 member 3</fullName>
    </alternativeName>
</protein>
<feature type="transmembrane region" description="Helical" evidence="10">
    <location>
        <begin position="255"/>
        <end position="277"/>
    </location>
</feature>
<accession>A0ABD0YB11</accession>
<dbReference type="SUPFAM" id="SSF103473">
    <property type="entry name" value="MFS general substrate transporter"/>
    <property type="match status" value="1"/>
</dbReference>
<evidence type="ECO:0000256" key="5">
    <source>
        <dbReference type="ARBA" id="ARBA00022692"/>
    </source>
</evidence>
<keyword evidence="6 10" id="KW-1133">Transmembrane helix</keyword>
<comment type="subcellular location">
    <subcellularLocation>
        <location evidence="1">Membrane</location>
        <topology evidence="1">Multi-pass membrane protein</topology>
    </subcellularLocation>
</comment>
<keyword evidence="7 10" id="KW-0472">Membrane</keyword>
<evidence type="ECO:0000313" key="12">
    <source>
        <dbReference type="EMBL" id="KAL1110089.1"/>
    </source>
</evidence>